<feature type="region of interest" description="Disordered" evidence="5">
    <location>
        <begin position="361"/>
        <end position="422"/>
    </location>
</feature>
<keyword evidence="3" id="KW-0698">rRNA processing</keyword>
<feature type="compositionally biased region" description="Basic residues" evidence="5">
    <location>
        <begin position="394"/>
        <end position="422"/>
    </location>
</feature>
<comment type="subcellular location">
    <subcellularLocation>
        <location evidence="1">Nucleus</location>
    </subcellularLocation>
</comment>
<evidence type="ECO:0000313" key="6">
    <source>
        <dbReference type="EMBL" id="CAJ0579743.1"/>
    </source>
</evidence>
<organism evidence="6 7">
    <name type="scientific">Mesorhabditis spiculigera</name>
    <dbReference type="NCBI Taxonomy" id="96644"/>
    <lineage>
        <taxon>Eukaryota</taxon>
        <taxon>Metazoa</taxon>
        <taxon>Ecdysozoa</taxon>
        <taxon>Nematoda</taxon>
        <taxon>Chromadorea</taxon>
        <taxon>Rhabditida</taxon>
        <taxon>Rhabditina</taxon>
        <taxon>Rhabditomorpha</taxon>
        <taxon>Rhabditoidea</taxon>
        <taxon>Rhabditidae</taxon>
        <taxon>Mesorhabditinae</taxon>
        <taxon>Mesorhabditis</taxon>
    </lineage>
</organism>
<accession>A0AA36D4P7</accession>
<name>A0AA36D4P7_9BILA</name>
<evidence type="ECO:0000256" key="4">
    <source>
        <dbReference type="ARBA" id="ARBA00023242"/>
    </source>
</evidence>
<keyword evidence="4" id="KW-0539">Nucleus</keyword>
<keyword evidence="7" id="KW-1185">Reference proteome</keyword>
<gene>
    <name evidence="6" type="ORF">MSPICULIGERA_LOCUS17950</name>
</gene>
<dbReference type="GO" id="GO:0005634">
    <property type="term" value="C:nucleus"/>
    <property type="evidence" value="ECO:0007669"/>
    <property type="project" value="UniProtKB-SubCell"/>
</dbReference>
<dbReference type="Proteomes" id="UP001177023">
    <property type="component" value="Unassembled WGS sequence"/>
</dbReference>
<dbReference type="Pfam" id="PF05997">
    <property type="entry name" value="Nop52"/>
    <property type="match status" value="1"/>
</dbReference>
<proteinExistence type="inferred from homology"/>
<comment type="caution">
    <text evidence="6">The sequence shown here is derived from an EMBL/GenBank/DDBJ whole genome shotgun (WGS) entry which is preliminary data.</text>
</comment>
<feature type="compositionally biased region" description="Basic and acidic residues" evidence="5">
    <location>
        <begin position="375"/>
        <end position="386"/>
    </location>
</feature>
<dbReference type="AlphaFoldDB" id="A0AA36D4P7"/>
<dbReference type="PANTHER" id="PTHR13026:SF0">
    <property type="entry name" value="RIBOSOMAL RNA PROCESSING 1B"/>
    <property type="match status" value="1"/>
</dbReference>
<comment type="similarity">
    <text evidence="2">Belongs to the RRP1 family.</text>
</comment>
<dbReference type="GO" id="GO:0006364">
    <property type="term" value="P:rRNA processing"/>
    <property type="evidence" value="ECO:0007669"/>
    <property type="project" value="UniProtKB-KW"/>
</dbReference>
<evidence type="ECO:0000256" key="5">
    <source>
        <dbReference type="SAM" id="MobiDB-lite"/>
    </source>
</evidence>
<feature type="non-terminal residue" evidence="6">
    <location>
        <position position="422"/>
    </location>
</feature>
<evidence type="ECO:0000256" key="3">
    <source>
        <dbReference type="ARBA" id="ARBA00022552"/>
    </source>
</evidence>
<dbReference type="PANTHER" id="PTHR13026">
    <property type="entry name" value="NNP-1 PROTEIN NOVEL NUCLEAR PROTEIN 1 NOP52"/>
    <property type="match status" value="1"/>
</dbReference>
<dbReference type="InterPro" id="IPR010301">
    <property type="entry name" value="RRP1"/>
</dbReference>
<evidence type="ECO:0000256" key="1">
    <source>
        <dbReference type="ARBA" id="ARBA00004123"/>
    </source>
</evidence>
<dbReference type="GO" id="GO:0030688">
    <property type="term" value="C:preribosome, small subunit precursor"/>
    <property type="evidence" value="ECO:0007669"/>
    <property type="project" value="InterPro"/>
</dbReference>
<dbReference type="EMBL" id="CATQJA010002657">
    <property type="protein sequence ID" value="CAJ0579743.1"/>
    <property type="molecule type" value="Genomic_DNA"/>
</dbReference>
<evidence type="ECO:0000313" key="7">
    <source>
        <dbReference type="Proteomes" id="UP001177023"/>
    </source>
</evidence>
<reference evidence="6" key="1">
    <citation type="submission" date="2023-06" db="EMBL/GenBank/DDBJ databases">
        <authorList>
            <person name="Delattre M."/>
        </authorList>
    </citation>
    <scope>NUCLEOTIDE SEQUENCE</scope>
    <source>
        <strain evidence="6">AF72</strain>
    </source>
</reference>
<evidence type="ECO:0000256" key="2">
    <source>
        <dbReference type="ARBA" id="ARBA00006374"/>
    </source>
</evidence>
<sequence>MDVDLESVEIVFAQKLACGEPPVRARALRALQNWIKEQSTQTPFSKPDFMRLCKGLHYVLWMQDKMLLHEELADKIANLIENFGTEEQRVLYFESILRSLAKEWRAIDRWRMDKFLLLIRRCVRVVFHYLQSKGWKKKVVDQYIGALQRTVISTDETIPEGLKSHMVSIYLDELDLAGGASKETVHDLLLPYVALLAERKLSKYLFSSILNELFDTILLHYTKELEEAKMEEDEEAVPLGKIEASVRMDEALEGKEGIQFDYAKLGKALFEVGKSPECISERRKKLYQYAKKYELAAAGKEPLAVKEFVPEIVLTEEMFNEATENILKSEEGAKAKRKEFARAKKIRPEQHAMTVAPMIVRDNTDAKARKKLKMAQKEKKKDRIRQLTEAGQAKTKKAKPAGRPGKSPKSKAKGKRPRKAKA</sequence>
<protein>
    <submittedName>
        <fullName evidence="6">Uncharacterized protein</fullName>
    </submittedName>
</protein>